<dbReference type="STRING" id="861298.SAMN04488136_12223"/>
<dbReference type="Pfam" id="PF05076">
    <property type="entry name" value="SUFU"/>
    <property type="match status" value="1"/>
</dbReference>
<evidence type="ECO:0000259" key="1">
    <source>
        <dbReference type="Pfam" id="PF05076"/>
    </source>
</evidence>
<feature type="domain" description="Suppressor of fused-like" evidence="1">
    <location>
        <begin position="42"/>
        <end position="197"/>
    </location>
</feature>
<dbReference type="AlphaFoldDB" id="A0A1G8DXR2"/>
<organism evidence="2 3">
    <name type="scientific">Vibrio xiamenensis</name>
    <dbReference type="NCBI Taxonomy" id="861298"/>
    <lineage>
        <taxon>Bacteria</taxon>
        <taxon>Pseudomonadati</taxon>
        <taxon>Pseudomonadota</taxon>
        <taxon>Gammaproteobacteria</taxon>
        <taxon>Vibrionales</taxon>
        <taxon>Vibrionaceae</taxon>
        <taxon>Vibrio</taxon>
    </lineage>
</organism>
<gene>
    <name evidence="2" type="ORF">SAMN04488136_12223</name>
</gene>
<proteinExistence type="predicted"/>
<keyword evidence="3" id="KW-1185">Reference proteome</keyword>
<evidence type="ECO:0000313" key="3">
    <source>
        <dbReference type="Proteomes" id="UP000198854"/>
    </source>
</evidence>
<dbReference type="EMBL" id="FNDD01000022">
    <property type="protein sequence ID" value="SDH62512.1"/>
    <property type="molecule type" value="Genomic_DNA"/>
</dbReference>
<dbReference type="OrthoDB" id="8215498at2"/>
<sequence>MNKYIETELKHYNLHFGSKYAKLYSNQQLSDRHQRVPEIVIAHYSKRDTGRPHDILITAGMSSQVQTFPEDYHQERWSTELILYLDTVTEQDIEWMVWLSSLPFIDDFALGYGHSVFWSEPLYSHSTLSKFLFISPVIKIDDTLLDDFSLAPYPVEPLWVVPITDAEYQLKREQGLAPIFTLFHQNQHPVVLNRHRRCYVSS</sequence>
<evidence type="ECO:0000313" key="2">
    <source>
        <dbReference type="EMBL" id="SDH62512.1"/>
    </source>
</evidence>
<protein>
    <submittedName>
        <fullName evidence="2">Suppressor of fused protein (SUFU)</fullName>
    </submittedName>
</protein>
<dbReference type="Proteomes" id="UP000198854">
    <property type="component" value="Unassembled WGS sequence"/>
</dbReference>
<name>A0A1G8DXR2_9VIBR</name>
<dbReference type="InterPro" id="IPR020941">
    <property type="entry name" value="SUFU-like_domain"/>
</dbReference>
<reference evidence="2 3" key="1">
    <citation type="submission" date="2016-10" db="EMBL/GenBank/DDBJ databases">
        <authorList>
            <person name="de Groot N.N."/>
        </authorList>
    </citation>
    <scope>NUCLEOTIDE SEQUENCE [LARGE SCALE GENOMIC DNA]</scope>
    <source>
        <strain evidence="2 3">CGMCC 1.10228</strain>
    </source>
</reference>
<accession>A0A1G8DXR2</accession>
<dbReference type="RefSeq" id="WP_093276418.1">
    <property type="nucleotide sequence ID" value="NZ_FNDD01000022.1"/>
</dbReference>